<comment type="caution">
    <text evidence="11">The sequence shown here is derived from an EMBL/GenBank/DDBJ whole genome shotgun (WGS) entry which is preliminary data.</text>
</comment>
<feature type="region of interest" description="Disordered" evidence="8">
    <location>
        <begin position="196"/>
        <end position="249"/>
    </location>
</feature>
<dbReference type="CDD" id="cd00167">
    <property type="entry name" value="SANT"/>
    <property type="match status" value="2"/>
</dbReference>
<dbReference type="AlphaFoldDB" id="A0AAE1TCD4"/>
<sequence length="387" mass="42103">MGRSPCCDKVGLKKGPWTPQEDQKLLAYIEEHGHESWRSLPVKAGLQRCGKSCRLRWTNYLRPDIKRGKFSLQEEQTIIQLHALLGNRWSAIATHLPKRTDNEIKNYWNTHLKKRLTKMGIDPVTHKPKNDALVPHGDGGQSKTAANLSHMAQWESARLEAEARLARESKLLRSSLSLKSSSSASASASSSHNAVLTKPWSNNNNNNNNNCGGWLKSTDQSINSGGGGVESPKSTLTNSENTPPPIMPMIEFVGTSGSCEAAEIVKQREWSHSNGLENNSMSYAASSLHHDLTISNMEGTWASQEPLLRIGTGGDAVAEDQGFANLLISTNSDDRSLSEEDGGGDSNNWDGGDGGGGSGILCEDNKNYWNGILNLVNSDSPSHSPMF</sequence>
<dbReference type="SUPFAM" id="SSF46689">
    <property type="entry name" value="Homeodomain-like"/>
    <property type="match status" value="1"/>
</dbReference>
<feature type="domain" description="Myb-like" evidence="9">
    <location>
        <begin position="9"/>
        <end position="61"/>
    </location>
</feature>
<dbReference type="FunFam" id="1.10.10.60:FF:000099">
    <property type="entry name" value="MYB transcription factor"/>
    <property type="match status" value="1"/>
</dbReference>
<dbReference type="GO" id="GO:0003677">
    <property type="term" value="F:DNA binding"/>
    <property type="evidence" value="ECO:0007669"/>
    <property type="project" value="UniProtKB-KW"/>
</dbReference>
<evidence type="ECO:0000313" key="12">
    <source>
        <dbReference type="Proteomes" id="UP001293593"/>
    </source>
</evidence>
<evidence type="ECO:0000256" key="6">
    <source>
        <dbReference type="ARBA" id="ARBA00023163"/>
    </source>
</evidence>
<feature type="domain" description="HTH myb-type" evidence="10">
    <location>
        <begin position="62"/>
        <end position="116"/>
    </location>
</feature>
<dbReference type="InterPro" id="IPR009057">
    <property type="entry name" value="Homeodomain-like_sf"/>
</dbReference>
<dbReference type="PROSITE" id="PS51294">
    <property type="entry name" value="HTH_MYB"/>
    <property type="match status" value="2"/>
</dbReference>
<dbReference type="InterPro" id="IPR017930">
    <property type="entry name" value="Myb_dom"/>
</dbReference>
<evidence type="ECO:0000313" key="11">
    <source>
        <dbReference type="EMBL" id="KAK4279396.1"/>
    </source>
</evidence>
<accession>A0AAE1TCD4</accession>
<evidence type="ECO:0000256" key="5">
    <source>
        <dbReference type="ARBA" id="ARBA00023125"/>
    </source>
</evidence>
<dbReference type="InterPro" id="IPR015495">
    <property type="entry name" value="Myb_TF_plants"/>
</dbReference>
<dbReference type="SMART" id="SM00717">
    <property type="entry name" value="SANT"/>
    <property type="match status" value="2"/>
</dbReference>
<organism evidence="11 12">
    <name type="scientific">Acacia crassicarpa</name>
    <name type="common">northern wattle</name>
    <dbReference type="NCBI Taxonomy" id="499986"/>
    <lineage>
        <taxon>Eukaryota</taxon>
        <taxon>Viridiplantae</taxon>
        <taxon>Streptophyta</taxon>
        <taxon>Embryophyta</taxon>
        <taxon>Tracheophyta</taxon>
        <taxon>Spermatophyta</taxon>
        <taxon>Magnoliopsida</taxon>
        <taxon>eudicotyledons</taxon>
        <taxon>Gunneridae</taxon>
        <taxon>Pentapetalae</taxon>
        <taxon>rosids</taxon>
        <taxon>fabids</taxon>
        <taxon>Fabales</taxon>
        <taxon>Fabaceae</taxon>
        <taxon>Caesalpinioideae</taxon>
        <taxon>mimosoid clade</taxon>
        <taxon>Acacieae</taxon>
        <taxon>Acacia</taxon>
    </lineage>
</organism>
<evidence type="ECO:0000256" key="7">
    <source>
        <dbReference type="ARBA" id="ARBA00023242"/>
    </source>
</evidence>
<evidence type="ECO:0000259" key="9">
    <source>
        <dbReference type="PROSITE" id="PS50090"/>
    </source>
</evidence>
<evidence type="ECO:0000256" key="3">
    <source>
        <dbReference type="ARBA" id="ARBA00022737"/>
    </source>
</evidence>
<keyword evidence="7" id="KW-0539">Nucleus</keyword>
<evidence type="ECO:0000256" key="4">
    <source>
        <dbReference type="ARBA" id="ARBA00023015"/>
    </source>
</evidence>
<evidence type="ECO:0000256" key="2">
    <source>
        <dbReference type="ARBA" id="ARBA00022473"/>
    </source>
</evidence>
<comment type="subcellular location">
    <subcellularLocation>
        <location evidence="1">Nucleus</location>
    </subcellularLocation>
</comment>
<keyword evidence="5" id="KW-0238">DNA-binding</keyword>
<dbReference type="EMBL" id="JAWXYG010000002">
    <property type="protein sequence ID" value="KAK4279396.1"/>
    <property type="molecule type" value="Genomic_DNA"/>
</dbReference>
<dbReference type="GO" id="GO:0005634">
    <property type="term" value="C:nucleus"/>
    <property type="evidence" value="ECO:0007669"/>
    <property type="project" value="UniProtKB-SubCell"/>
</dbReference>
<feature type="domain" description="HTH myb-type" evidence="10">
    <location>
        <begin position="9"/>
        <end position="61"/>
    </location>
</feature>
<evidence type="ECO:0000259" key="10">
    <source>
        <dbReference type="PROSITE" id="PS51294"/>
    </source>
</evidence>
<evidence type="ECO:0000256" key="1">
    <source>
        <dbReference type="ARBA" id="ARBA00004123"/>
    </source>
</evidence>
<dbReference type="PANTHER" id="PTHR10641">
    <property type="entry name" value="MYB FAMILY TRANSCRIPTION FACTOR"/>
    <property type="match status" value="1"/>
</dbReference>
<feature type="region of interest" description="Disordered" evidence="8">
    <location>
        <begin position="122"/>
        <end position="144"/>
    </location>
</feature>
<proteinExistence type="predicted"/>
<protein>
    <submittedName>
        <fullName evidence="11">Uncharacterized protein</fullName>
    </submittedName>
</protein>
<dbReference type="PROSITE" id="PS50090">
    <property type="entry name" value="MYB_LIKE"/>
    <property type="match status" value="2"/>
</dbReference>
<keyword evidence="2" id="KW-0217">Developmental protein</keyword>
<dbReference type="Gene3D" id="1.10.10.60">
    <property type="entry name" value="Homeodomain-like"/>
    <property type="match status" value="2"/>
</dbReference>
<dbReference type="Proteomes" id="UP001293593">
    <property type="component" value="Unassembled WGS sequence"/>
</dbReference>
<dbReference type="GO" id="GO:0000902">
    <property type="term" value="P:cell morphogenesis"/>
    <property type="evidence" value="ECO:0007669"/>
    <property type="project" value="UniProtKB-ARBA"/>
</dbReference>
<reference evidence="11" key="1">
    <citation type="submission" date="2023-10" db="EMBL/GenBank/DDBJ databases">
        <title>Chromosome-level genome of the transformable northern wattle, Acacia crassicarpa.</title>
        <authorList>
            <person name="Massaro I."/>
            <person name="Sinha N.R."/>
            <person name="Poethig S."/>
            <person name="Leichty A.R."/>
        </authorList>
    </citation>
    <scope>NUCLEOTIDE SEQUENCE</scope>
    <source>
        <strain evidence="11">Acra3RX</strain>
        <tissue evidence="11">Leaf</tissue>
    </source>
</reference>
<keyword evidence="3" id="KW-0677">Repeat</keyword>
<evidence type="ECO:0000256" key="8">
    <source>
        <dbReference type="SAM" id="MobiDB-lite"/>
    </source>
</evidence>
<dbReference type="InterPro" id="IPR001005">
    <property type="entry name" value="SANT/Myb"/>
</dbReference>
<keyword evidence="12" id="KW-1185">Reference proteome</keyword>
<feature type="domain" description="Myb-like" evidence="9">
    <location>
        <begin position="62"/>
        <end position="112"/>
    </location>
</feature>
<dbReference type="FunFam" id="1.10.10.60:FF:000001">
    <property type="entry name" value="MYB-related transcription factor"/>
    <property type="match status" value="1"/>
</dbReference>
<dbReference type="Pfam" id="PF00249">
    <property type="entry name" value="Myb_DNA-binding"/>
    <property type="match status" value="2"/>
</dbReference>
<gene>
    <name evidence="11" type="ORF">QN277_011183</name>
</gene>
<keyword evidence="6" id="KW-0804">Transcription</keyword>
<keyword evidence="4" id="KW-0805">Transcription regulation</keyword>
<feature type="region of interest" description="Disordered" evidence="8">
    <location>
        <begin position="331"/>
        <end position="357"/>
    </location>
</feature>
<dbReference type="GO" id="GO:1901957">
    <property type="term" value="P:regulation of cutin biosynthetic process"/>
    <property type="evidence" value="ECO:0007669"/>
    <property type="project" value="UniProtKB-ARBA"/>
</dbReference>
<dbReference type="PANTHER" id="PTHR10641:SF586">
    <property type="entry name" value="TRANSCRIPTION FACTOR MYB16"/>
    <property type="match status" value="1"/>
</dbReference>
<feature type="compositionally biased region" description="Polar residues" evidence="8">
    <location>
        <begin position="232"/>
        <end position="241"/>
    </location>
</feature>
<name>A0AAE1TCD4_9FABA</name>